<dbReference type="Proteomes" id="UP001530293">
    <property type="component" value="Unassembled WGS sequence"/>
</dbReference>
<name>A0ABD3N0M3_9STRA</name>
<evidence type="ECO:0000313" key="1">
    <source>
        <dbReference type="EMBL" id="KAL3769169.1"/>
    </source>
</evidence>
<comment type="caution">
    <text evidence="1">The sequence shown here is derived from an EMBL/GenBank/DDBJ whole genome shotgun (WGS) entry which is preliminary data.</text>
</comment>
<reference evidence="1 2" key="1">
    <citation type="submission" date="2024-10" db="EMBL/GenBank/DDBJ databases">
        <title>Updated reference genomes for cyclostephanoid diatoms.</title>
        <authorList>
            <person name="Roberts W.R."/>
            <person name="Alverson A.J."/>
        </authorList>
    </citation>
    <scope>NUCLEOTIDE SEQUENCE [LARGE SCALE GENOMIC DNA]</scope>
    <source>
        <strain evidence="1 2">AJA232-27</strain>
    </source>
</reference>
<proteinExistence type="predicted"/>
<keyword evidence="2" id="KW-1185">Reference proteome</keyword>
<evidence type="ECO:0000313" key="2">
    <source>
        <dbReference type="Proteomes" id="UP001530293"/>
    </source>
</evidence>
<organism evidence="1 2">
    <name type="scientific">Discostella pseudostelligera</name>
    <dbReference type="NCBI Taxonomy" id="259834"/>
    <lineage>
        <taxon>Eukaryota</taxon>
        <taxon>Sar</taxon>
        <taxon>Stramenopiles</taxon>
        <taxon>Ochrophyta</taxon>
        <taxon>Bacillariophyta</taxon>
        <taxon>Coscinodiscophyceae</taxon>
        <taxon>Thalassiosirophycidae</taxon>
        <taxon>Stephanodiscales</taxon>
        <taxon>Stephanodiscaceae</taxon>
        <taxon>Discostella</taxon>
    </lineage>
</organism>
<dbReference type="AlphaFoldDB" id="A0ABD3N0M3"/>
<protein>
    <submittedName>
        <fullName evidence="1">Uncharacterized protein</fullName>
    </submittedName>
</protein>
<dbReference type="EMBL" id="JALLBG020000057">
    <property type="protein sequence ID" value="KAL3769169.1"/>
    <property type="molecule type" value="Genomic_DNA"/>
</dbReference>
<sequence length="148" mass="16986">MSLLSILRSSLSSRPLLSSCYSLPTFPRAIFGGKGRGGAYVAAIAAAAPIITQHTRSVWSEVIRQIPSDDPNKVGQLTFEDPDLADARMLRALRAEAPLRKRPNFVRHEKEWMRRKRLKMERRYLRLQEGVEELKAYIKFKQDNKPSY</sequence>
<accession>A0ABD3N0M3</accession>
<gene>
    <name evidence="1" type="ORF">ACHAWU_001237</name>
</gene>